<dbReference type="AlphaFoldDB" id="F8L8F8"/>
<dbReference type="STRING" id="331113.SNE_A12040"/>
<dbReference type="PANTHER" id="PTHR46167">
    <property type="entry name" value="N-LYSINE METHYLTRANSFERASE KMT5A"/>
    <property type="match status" value="1"/>
</dbReference>
<dbReference type="PROSITE" id="PS50280">
    <property type="entry name" value="SET"/>
    <property type="match status" value="1"/>
</dbReference>
<keyword evidence="4" id="KW-1185">Reference proteome</keyword>
<dbReference type="InterPro" id="IPR002110">
    <property type="entry name" value="Ankyrin_rpt"/>
</dbReference>
<evidence type="ECO:0000256" key="1">
    <source>
        <dbReference type="PROSITE-ProRule" id="PRU00023"/>
    </source>
</evidence>
<dbReference type="PANTHER" id="PTHR46167:SF1">
    <property type="entry name" value="N-LYSINE METHYLTRANSFERASE KMT5A"/>
    <property type="match status" value="1"/>
</dbReference>
<reference key="1">
    <citation type="journal article" date="2011" name="Mol. Biol. Evol.">
        <title>Unity in variety -- the pan-genome of the Chlamydiae.</title>
        <authorList>
            <person name="Collingro A."/>
            <person name="Tischler P."/>
            <person name="Weinmaier T."/>
            <person name="Penz T."/>
            <person name="Heinz E."/>
            <person name="Brunham R.C."/>
            <person name="Read T.D."/>
            <person name="Bavoil P.M."/>
            <person name="Sachse K."/>
            <person name="Kahane S."/>
            <person name="Friedman M.G."/>
            <person name="Rattei T."/>
            <person name="Myers G.S.A."/>
            <person name="Horn M."/>
        </authorList>
    </citation>
    <scope>NUCLEOTIDE SEQUENCE</scope>
    <source>
        <strain>Z</strain>
    </source>
</reference>
<keyword evidence="1" id="KW-0040">ANK repeat</keyword>
<feature type="domain" description="SET" evidence="2">
    <location>
        <begin position="176"/>
        <end position="290"/>
    </location>
</feature>
<dbReference type="EMBL" id="FR872582">
    <property type="protein sequence ID" value="CCB89081.1"/>
    <property type="molecule type" value="Genomic_DNA"/>
</dbReference>
<evidence type="ECO:0000259" key="2">
    <source>
        <dbReference type="PROSITE" id="PS50280"/>
    </source>
</evidence>
<protein>
    <submittedName>
        <fullName evidence="3">SeT domain protein</fullName>
    </submittedName>
</protein>
<dbReference type="HOGENOM" id="CLU_1041506_0_0_0"/>
<name>F8L8F8_SIMNZ</name>
<reference evidence="3 4" key="2">
    <citation type="journal article" date="2011" name="Mol. Biol. Evol.">
        <title>Unity in variety--the pan-genome of the Chlamydiae.</title>
        <authorList>
            <person name="Collingro A."/>
            <person name="Tischler P."/>
            <person name="Weinmaier T."/>
            <person name="Penz T."/>
            <person name="Heinz E."/>
            <person name="Brunham R.C."/>
            <person name="Read T.D."/>
            <person name="Bavoil P.M."/>
            <person name="Sachse K."/>
            <person name="Kahane S."/>
            <person name="Friedman M.G."/>
            <person name="Rattei T."/>
            <person name="Myers G.S."/>
            <person name="Horn M."/>
        </authorList>
    </citation>
    <scope>NUCLEOTIDE SEQUENCE [LARGE SCALE GENOMIC DNA]</scope>
    <source>
        <strain evidence="4">ATCC VR-1471 / Z</strain>
    </source>
</reference>
<dbReference type="InterPro" id="IPR001214">
    <property type="entry name" value="SET_dom"/>
</dbReference>
<evidence type="ECO:0000313" key="3">
    <source>
        <dbReference type="EMBL" id="CCB89081.1"/>
    </source>
</evidence>
<dbReference type="Pfam" id="PF00856">
    <property type="entry name" value="SET"/>
    <property type="match status" value="1"/>
</dbReference>
<evidence type="ECO:0000313" key="4">
    <source>
        <dbReference type="Proteomes" id="UP000000496"/>
    </source>
</evidence>
<gene>
    <name evidence="3" type="ordered locus">SNE_A12040</name>
</gene>
<proteinExistence type="predicted"/>
<dbReference type="PROSITE" id="PS50297">
    <property type="entry name" value="ANK_REP_REGION"/>
    <property type="match status" value="1"/>
</dbReference>
<dbReference type="InterPro" id="IPR036770">
    <property type="entry name" value="Ankyrin_rpt-contain_sf"/>
</dbReference>
<dbReference type="eggNOG" id="COG2940">
    <property type="taxonomic scope" value="Bacteria"/>
</dbReference>
<dbReference type="SMART" id="SM00317">
    <property type="entry name" value="SET"/>
    <property type="match status" value="1"/>
</dbReference>
<dbReference type="PROSITE" id="PS50088">
    <property type="entry name" value="ANK_REPEAT"/>
    <property type="match status" value="1"/>
</dbReference>
<dbReference type="GO" id="GO:0042799">
    <property type="term" value="F:histone H4K20 methyltransferase activity"/>
    <property type="evidence" value="ECO:0007669"/>
    <property type="project" value="TreeGrafter"/>
</dbReference>
<feature type="repeat" description="ANK" evidence="1">
    <location>
        <begin position="39"/>
        <end position="71"/>
    </location>
</feature>
<dbReference type="Gene3D" id="2.170.270.10">
    <property type="entry name" value="SET domain"/>
    <property type="match status" value="1"/>
</dbReference>
<accession>F8L8F8</accession>
<dbReference type="GO" id="GO:0006357">
    <property type="term" value="P:regulation of transcription by RNA polymerase II"/>
    <property type="evidence" value="ECO:0007669"/>
    <property type="project" value="TreeGrafter"/>
</dbReference>
<dbReference type="OrthoDB" id="9790349at2"/>
<sequence length="303" mass="35794">MEFSRPFLNRLLLRRSAVFDKRLSEFKQGHRKIHAKDQDGNTLLHVAILENRLEYLEDLISYGLSPESENNWGMTPLDLAHFLGRQEFLPLLRAHREVAPITIYRNSDQMRHTISLKEFEQKLGIEYIEYLEFEHPDYLRWVATKSQKQLKKSTARKINRWTLALHKKAILTPRYDHIYIRYVSSEIGYGVFANRDLPALTYVGEYTGVVTRRQAKKTRFNDYVFGYMTGPKNCPFIIDAKRKSNFTRFINHSDEPNMNSRWVIVGGITRIILFTNEFIPKGEQLTYDYGKYYWRSRSAPALI</sequence>
<dbReference type="SUPFAM" id="SSF82199">
    <property type="entry name" value="SET domain"/>
    <property type="match status" value="1"/>
</dbReference>
<organism evidence="3 4">
    <name type="scientific">Simkania negevensis (strain ATCC VR-1471 / DSM 27360 / Z)</name>
    <dbReference type="NCBI Taxonomy" id="331113"/>
    <lineage>
        <taxon>Bacteria</taxon>
        <taxon>Pseudomonadati</taxon>
        <taxon>Chlamydiota</taxon>
        <taxon>Chlamydiia</taxon>
        <taxon>Parachlamydiales</taxon>
        <taxon>Simkaniaceae</taxon>
        <taxon>Simkania</taxon>
    </lineage>
</organism>
<dbReference type="SUPFAM" id="SSF48403">
    <property type="entry name" value="Ankyrin repeat"/>
    <property type="match status" value="1"/>
</dbReference>
<dbReference type="InterPro" id="IPR046341">
    <property type="entry name" value="SET_dom_sf"/>
</dbReference>
<dbReference type="InterPro" id="IPR051760">
    <property type="entry name" value="KMT5A"/>
</dbReference>
<dbReference type="RefSeq" id="WP_013943548.1">
    <property type="nucleotide sequence ID" value="NC_015713.1"/>
</dbReference>
<dbReference type="eggNOG" id="COG0666">
    <property type="taxonomic scope" value="Bacteria"/>
</dbReference>
<dbReference type="Gene3D" id="1.25.40.20">
    <property type="entry name" value="Ankyrin repeat-containing domain"/>
    <property type="match status" value="1"/>
</dbReference>
<dbReference type="Proteomes" id="UP000000496">
    <property type="component" value="Chromosome gsn.131"/>
</dbReference>
<dbReference type="GO" id="GO:0005700">
    <property type="term" value="C:polytene chromosome"/>
    <property type="evidence" value="ECO:0007669"/>
    <property type="project" value="TreeGrafter"/>
</dbReference>
<dbReference type="KEGG" id="sng:SNE_A12040"/>